<reference evidence="1 2" key="1">
    <citation type="submission" date="2021-06" db="EMBL/GenBank/DDBJ databases">
        <authorList>
            <person name="Kallberg Y."/>
            <person name="Tangrot J."/>
            <person name="Rosling A."/>
        </authorList>
    </citation>
    <scope>NUCLEOTIDE SEQUENCE [LARGE SCALE GENOMIC DNA]</scope>
    <source>
        <strain evidence="1 2">120-4 pot B 10/14</strain>
    </source>
</reference>
<evidence type="ECO:0000313" key="1">
    <source>
        <dbReference type="EMBL" id="CAG8840389.1"/>
    </source>
</evidence>
<protein>
    <submittedName>
        <fullName evidence="1">9482_t:CDS:1</fullName>
    </submittedName>
</protein>
<feature type="non-terminal residue" evidence="1">
    <location>
        <position position="1"/>
    </location>
</feature>
<evidence type="ECO:0000313" key="2">
    <source>
        <dbReference type="Proteomes" id="UP000789901"/>
    </source>
</evidence>
<gene>
    <name evidence="1" type="ORF">GMARGA_LOCUS34887</name>
</gene>
<dbReference type="Proteomes" id="UP000789901">
    <property type="component" value="Unassembled WGS sequence"/>
</dbReference>
<sequence length="41" mass="4518">NGKDTQDEYSKLLLDELIVKNLLGNKQTKDTPGSNVNTVIT</sequence>
<dbReference type="EMBL" id="CAJVQB010062732">
    <property type="protein sequence ID" value="CAG8840389.1"/>
    <property type="molecule type" value="Genomic_DNA"/>
</dbReference>
<name>A0ABN7WTY8_GIGMA</name>
<comment type="caution">
    <text evidence="1">The sequence shown here is derived from an EMBL/GenBank/DDBJ whole genome shotgun (WGS) entry which is preliminary data.</text>
</comment>
<accession>A0ABN7WTY8</accession>
<organism evidence="1 2">
    <name type="scientific">Gigaspora margarita</name>
    <dbReference type="NCBI Taxonomy" id="4874"/>
    <lineage>
        <taxon>Eukaryota</taxon>
        <taxon>Fungi</taxon>
        <taxon>Fungi incertae sedis</taxon>
        <taxon>Mucoromycota</taxon>
        <taxon>Glomeromycotina</taxon>
        <taxon>Glomeromycetes</taxon>
        <taxon>Diversisporales</taxon>
        <taxon>Gigasporaceae</taxon>
        <taxon>Gigaspora</taxon>
    </lineage>
</organism>
<proteinExistence type="predicted"/>
<keyword evidence="2" id="KW-1185">Reference proteome</keyword>